<dbReference type="OrthoDB" id="4951845at2759"/>
<name>A0A4Q9M6A7_9APHY</name>
<sequence length="239" mass="26799">MYPGLQALASCIQELLCHRFSITTQRSLSDFIALTSILPSLTNLQTLYITGSHHREPWPLANARQPPVQLKKLVLHRCSGILSILPFLLTAFDVHCLELIDLQDPKPISLVGLHRQKLKLAQLIINDNVRLSAAAPRTTFGSCAPFCPPQPLRTYRTSVSSSTFPGWEILRGFPYKTVWVEYLDIELLCKKIGATAAEARRDSTLPVIHEPDAGAMVSHLTAIARYLDKTYPDTRTRMR</sequence>
<accession>A0A4Q9M6A7</accession>
<dbReference type="EMBL" id="ML143735">
    <property type="protein sequence ID" value="TBU21116.1"/>
    <property type="molecule type" value="Genomic_DNA"/>
</dbReference>
<dbReference type="SUPFAM" id="SSF52047">
    <property type="entry name" value="RNI-like"/>
    <property type="match status" value="1"/>
</dbReference>
<gene>
    <name evidence="1" type="ORF">BD311DRAFT_812651</name>
</gene>
<dbReference type="AlphaFoldDB" id="A0A4Q9M6A7"/>
<reference evidence="1" key="1">
    <citation type="submission" date="2019-01" db="EMBL/GenBank/DDBJ databases">
        <title>Draft genome sequences of three monokaryotic isolates of the white-rot basidiomycete fungus Dichomitus squalens.</title>
        <authorList>
            <consortium name="DOE Joint Genome Institute"/>
            <person name="Lopez S.C."/>
            <person name="Andreopoulos B."/>
            <person name="Pangilinan J."/>
            <person name="Lipzen A."/>
            <person name="Riley R."/>
            <person name="Ahrendt S."/>
            <person name="Ng V."/>
            <person name="Barry K."/>
            <person name="Daum C."/>
            <person name="Grigoriev I.V."/>
            <person name="Hilden K.S."/>
            <person name="Makela M.R."/>
            <person name="de Vries R.P."/>
        </authorList>
    </citation>
    <scope>NUCLEOTIDE SEQUENCE [LARGE SCALE GENOMIC DNA]</scope>
    <source>
        <strain evidence="1">OM18370.1</strain>
    </source>
</reference>
<dbReference type="Proteomes" id="UP000292957">
    <property type="component" value="Unassembled WGS sequence"/>
</dbReference>
<evidence type="ECO:0000313" key="1">
    <source>
        <dbReference type="EMBL" id="TBU21116.1"/>
    </source>
</evidence>
<protein>
    <recommendedName>
        <fullName evidence="2">GST N-terminal domain-containing protein</fullName>
    </recommendedName>
</protein>
<proteinExistence type="predicted"/>
<dbReference type="Gene3D" id="3.40.30.10">
    <property type="entry name" value="Glutaredoxin"/>
    <property type="match status" value="1"/>
</dbReference>
<organism evidence="1">
    <name type="scientific">Dichomitus squalens</name>
    <dbReference type="NCBI Taxonomy" id="114155"/>
    <lineage>
        <taxon>Eukaryota</taxon>
        <taxon>Fungi</taxon>
        <taxon>Dikarya</taxon>
        <taxon>Basidiomycota</taxon>
        <taxon>Agaricomycotina</taxon>
        <taxon>Agaricomycetes</taxon>
        <taxon>Polyporales</taxon>
        <taxon>Polyporaceae</taxon>
        <taxon>Dichomitus</taxon>
    </lineage>
</organism>
<evidence type="ECO:0008006" key="2">
    <source>
        <dbReference type="Google" id="ProtNLM"/>
    </source>
</evidence>